<sequence>MMNQDRRIKIHKHYVSLFQDLKTHGIVNEYQQLFMIAFALGAKHKQWHEERDGLTAIIRAVIFSEDQINLMRSILYEREKTIHTDDDTLTKAESIVTTGLEYLTRHILSNYVSQTENGNYHLIPGNSNEVILSLGEYVYQDSTSIPF</sequence>
<dbReference type="Proteomes" id="UP000319756">
    <property type="component" value="Chromosome"/>
</dbReference>
<gene>
    <name evidence="1" type="ORF">EPH95_05915</name>
</gene>
<evidence type="ECO:0000313" key="2">
    <source>
        <dbReference type="Proteomes" id="UP000319756"/>
    </source>
</evidence>
<reference evidence="2" key="1">
    <citation type="submission" date="2019-01" db="EMBL/GenBank/DDBJ databases">
        <title>Genomic analysis of Salicibibacter sp. NKC3-5.</title>
        <authorList>
            <person name="Oh Y.J."/>
        </authorList>
    </citation>
    <scope>NUCLEOTIDE SEQUENCE [LARGE SCALE GENOMIC DNA]</scope>
    <source>
        <strain evidence="2">NKC3-5</strain>
    </source>
</reference>
<evidence type="ECO:0000313" key="1">
    <source>
        <dbReference type="EMBL" id="QDI90772.1"/>
    </source>
</evidence>
<protein>
    <submittedName>
        <fullName evidence="1">Uncharacterized protein</fullName>
    </submittedName>
</protein>
<proteinExistence type="predicted"/>
<dbReference type="AlphaFoldDB" id="A0A514LFY1"/>
<keyword evidence="2" id="KW-1185">Reference proteome</keyword>
<dbReference type="KEGG" id="sale:EPH95_05915"/>
<accession>A0A514LFY1</accession>
<organism evidence="1 2">
    <name type="scientific">Salicibibacter halophilus</name>
    <dbReference type="NCBI Taxonomy" id="2502791"/>
    <lineage>
        <taxon>Bacteria</taxon>
        <taxon>Bacillati</taxon>
        <taxon>Bacillota</taxon>
        <taxon>Bacilli</taxon>
        <taxon>Bacillales</taxon>
        <taxon>Bacillaceae</taxon>
        <taxon>Salicibibacter</taxon>
    </lineage>
</organism>
<dbReference type="EMBL" id="CP035485">
    <property type="protein sequence ID" value="QDI90772.1"/>
    <property type="molecule type" value="Genomic_DNA"/>
</dbReference>
<name>A0A514LFY1_9BACI</name>